<proteinExistence type="predicted"/>
<comment type="caution">
    <text evidence="2">The sequence shown here is derived from an EMBL/GenBank/DDBJ whole genome shotgun (WGS) entry which is preliminary data.</text>
</comment>
<sequence>KRHEMGVGKEGVAVGMEVSRGGSQWPHQNPYQRRGAGGDDAKRERREEEEGREEGEGGAAASTHFGREMEQVGMGSGDGEKQIE</sequence>
<protein>
    <submittedName>
        <fullName evidence="2">Uncharacterized protein</fullName>
    </submittedName>
</protein>
<feature type="region of interest" description="Disordered" evidence="1">
    <location>
        <begin position="1"/>
        <end position="84"/>
    </location>
</feature>
<name>A0AA38KWG3_TAXCH</name>
<evidence type="ECO:0000256" key="1">
    <source>
        <dbReference type="SAM" id="MobiDB-lite"/>
    </source>
</evidence>
<dbReference type="EMBL" id="JAHRHJ020000007">
    <property type="protein sequence ID" value="KAH9309321.1"/>
    <property type="molecule type" value="Genomic_DNA"/>
</dbReference>
<reference evidence="2 3" key="1">
    <citation type="journal article" date="2021" name="Nat. Plants">
        <title>The Taxus genome provides insights into paclitaxel biosynthesis.</title>
        <authorList>
            <person name="Xiong X."/>
            <person name="Gou J."/>
            <person name="Liao Q."/>
            <person name="Li Y."/>
            <person name="Zhou Q."/>
            <person name="Bi G."/>
            <person name="Li C."/>
            <person name="Du R."/>
            <person name="Wang X."/>
            <person name="Sun T."/>
            <person name="Guo L."/>
            <person name="Liang H."/>
            <person name="Lu P."/>
            <person name="Wu Y."/>
            <person name="Zhang Z."/>
            <person name="Ro D.K."/>
            <person name="Shang Y."/>
            <person name="Huang S."/>
            <person name="Yan J."/>
        </authorList>
    </citation>
    <scope>NUCLEOTIDE SEQUENCE [LARGE SCALE GENOMIC DNA]</scope>
    <source>
        <strain evidence="2">Ta-2019</strain>
    </source>
</reference>
<keyword evidence="3" id="KW-1185">Reference proteome</keyword>
<feature type="compositionally biased region" description="Basic and acidic residues" evidence="1">
    <location>
        <begin position="36"/>
        <end position="49"/>
    </location>
</feature>
<organism evidence="2 3">
    <name type="scientific">Taxus chinensis</name>
    <name type="common">Chinese yew</name>
    <name type="synonym">Taxus wallichiana var. chinensis</name>
    <dbReference type="NCBI Taxonomy" id="29808"/>
    <lineage>
        <taxon>Eukaryota</taxon>
        <taxon>Viridiplantae</taxon>
        <taxon>Streptophyta</taxon>
        <taxon>Embryophyta</taxon>
        <taxon>Tracheophyta</taxon>
        <taxon>Spermatophyta</taxon>
        <taxon>Pinopsida</taxon>
        <taxon>Pinidae</taxon>
        <taxon>Conifers II</taxon>
        <taxon>Cupressales</taxon>
        <taxon>Taxaceae</taxon>
        <taxon>Taxus</taxon>
    </lineage>
</organism>
<dbReference type="AlphaFoldDB" id="A0AA38KWG3"/>
<accession>A0AA38KWG3</accession>
<feature type="non-terminal residue" evidence="2">
    <location>
        <position position="1"/>
    </location>
</feature>
<feature type="compositionally biased region" description="Polar residues" evidence="1">
    <location>
        <begin position="21"/>
        <end position="31"/>
    </location>
</feature>
<evidence type="ECO:0000313" key="2">
    <source>
        <dbReference type="EMBL" id="KAH9309321.1"/>
    </source>
</evidence>
<dbReference type="Proteomes" id="UP000824469">
    <property type="component" value="Unassembled WGS sequence"/>
</dbReference>
<evidence type="ECO:0000313" key="3">
    <source>
        <dbReference type="Proteomes" id="UP000824469"/>
    </source>
</evidence>
<gene>
    <name evidence="2" type="ORF">KI387_037232</name>
</gene>